<accession>A0A423WZ97</accession>
<evidence type="ECO:0000256" key="2">
    <source>
        <dbReference type="SAM" id="SignalP"/>
    </source>
</evidence>
<feature type="region of interest" description="Disordered" evidence="1">
    <location>
        <begin position="198"/>
        <end position="263"/>
    </location>
</feature>
<dbReference type="EMBL" id="LKEA01000005">
    <property type="protein sequence ID" value="ROW08849.1"/>
    <property type="molecule type" value="Genomic_DNA"/>
</dbReference>
<comment type="caution">
    <text evidence="3">The sequence shown here is derived from an EMBL/GenBank/DDBJ whole genome shotgun (WGS) entry which is preliminary data.</text>
</comment>
<keyword evidence="2" id="KW-0732">Signal</keyword>
<feature type="chain" id="PRO_5019318928" evidence="2">
    <location>
        <begin position="22"/>
        <end position="301"/>
    </location>
</feature>
<keyword evidence="4" id="KW-1185">Reference proteome</keyword>
<organism evidence="3 4">
    <name type="scientific">Cytospora schulzeri</name>
    <dbReference type="NCBI Taxonomy" id="448051"/>
    <lineage>
        <taxon>Eukaryota</taxon>
        <taxon>Fungi</taxon>
        <taxon>Dikarya</taxon>
        <taxon>Ascomycota</taxon>
        <taxon>Pezizomycotina</taxon>
        <taxon>Sordariomycetes</taxon>
        <taxon>Sordariomycetidae</taxon>
        <taxon>Diaporthales</taxon>
        <taxon>Cytosporaceae</taxon>
        <taxon>Cytospora</taxon>
    </lineage>
</organism>
<dbReference type="AlphaFoldDB" id="A0A423WZ97"/>
<sequence>MAMSMYALWLLTPLAGRICSAMTTREGRSRSMAAARFFRMVTEGSLDQSWRIRRRLFRKEIMRHLHHPIKFLHISHDPLQVLQHHRPLDTPTQLTDLPARMARATADVNDQRRLLVAPRSLQPLGKRIQPNSPGTIEALRLHGIVAIGLPLREPRDMAPAVSPLGPPPVCAYTSSPTSTSGPAPGVVALRISRTRSSFSTTTSLSGSSPTGASRDSRTSALMGVPSAGSAPKTPISRRHLSAVARHSDPRRSNMTPAGPWTSASSFLTSTARDSWAAASWVALLLLLLLAPSSSLSLEVSA</sequence>
<dbReference type="Proteomes" id="UP000283895">
    <property type="component" value="Unassembled WGS sequence"/>
</dbReference>
<feature type="signal peptide" evidence="2">
    <location>
        <begin position="1"/>
        <end position="21"/>
    </location>
</feature>
<feature type="compositionally biased region" description="Low complexity" evidence="1">
    <location>
        <begin position="198"/>
        <end position="213"/>
    </location>
</feature>
<reference evidence="3 4" key="1">
    <citation type="submission" date="2015-09" db="EMBL/GenBank/DDBJ databases">
        <title>Host preference determinants of Valsa canker pathogens revealed by comparative genomics.</title>
        <authorList>
            <person name="Yin Z."/>
            <person name="Huang L."/>
        </authorList>
    </citation>
    <scope>NUCLEOTIDE SEQUENCE [LARGE SCALE GENOMIC DNA]</scope>
    <source>
        <strain evidence="3 4">03-1</strain>
    </source>
</reference>
<proteinExistence type="predicted"/>
<evidence type="ECO:0000256" key="1">
    <source>
        <dbReference type="SAM" id="MobiDB-lite"/>
    </source>
</evidence>
<evidence type="ECO:0000313" key="3">
    <source>
        <dbReference type="EMBL" id="ROW08849.1"/>
    </source>
</evidence>
<protein>
    <submittedName>
        <fullName evidence="3">Uncharacterized protein</fullName>
    </submittedName>
</protein>
<gene>
    <name evidence="3" type="ORF">VMCG_02695</name>
</gene>
<name>A0A423WZ97_9PEZI</name>
<dbReference type="OrthoDB" id="10541322at2759"/>
<evidence type="ECO:0000313" key="4">
    <source>
        <dbReference type="Proteomes" id="UP000283895"/>
    </source>
</evidence>